<gene>
    <name evidence="7" type="ORF">CINC_LOCUS5117</name>
</gene>
<comment type="similarity">
    <text evidence="2">Belongs to the PER33/POM33 family.</text>
</comment>
<sequence length="660" mass="73906">MAETEPQAGDTGPPKGMPALKAHVNANKIDVALWAIRVLTVLFTIGYVLPLLNSPVSAFYKALLANAATSALRLHQRIPPRDISFSREFLSRFFLEDSAHYLFYSLIFMNVAPNLLILTPIFLFALLHAASYSLTILDTLGQNSMWVARLLISLVEFQSRNILRAAALAEIVLFPLVVIMAFFGYCGLLTPFVYYYFVTWRYASRRNPYTRNTFRELRVTAERTAARPALPPLVRNAITGAVNLVCRMAPPMEHAQQYVHTHTHGHAAVRTHTHTHTRHHRRCQPRVPHGAAYGTRAAQYVHTHAITGVNSCAAWRRTPWALSTSCRMAPPMEHAQQYVHTHTHTHAITGAVNLVCRMAPPMEHAQQYVHTHTHTHAITGAVNLVCRMAPPMEHAQQYAHTHTHTHAITGAVNLVCRMAPPMEHAQQYVHTHTHTHAITGAVNLYAWRRLWNTRSTYTHTHTHAILALSTCVPHGAAHGTRAAVRTHTHTHTPSPALSTSCAAWRPPWNTRAAVRHTHTPSPALSTLVCRMAPPMEHAQQYVHTHTHTHAITGAVNLVCRMAPPMEHAQQYAHTHTHTHAITGAVNLVCRMAPPMEHAQQYVHTISLPPSPALSTPCRMAPPMEHAQQYVNNNNTTRHHRRCQPVCRMAPPMEHAQQYAQ</sequence>
<organism evidence="7 8">
    <name type="scientific">Chrysodeixis includens</name>
    <name type="common">Soybean looper</name>
    <name type="synonym">Pseudoplusia includens</name>
    <dbReference type="NCBI Taxonomy" id="689277"/>
    <lineage>
        <taxon>Eukaryota</taxon>
        <taxon>Metazoa</taxon>
        <taxon>Ecdysozoa</taxon>
        <taxon>Arthropoda</taxon>
        <taxon>Hexapoda</taxon>
        <taxon>Insecta</taxon>
        <taxon>Pterygota</taxon>
        <taxon>Neoptera</taxon>
        <taxon>Endopterygota</taxon>
        <taxon>Lepidoptera</taxon>
        <taxon>Glossata</taxon>
        <taxon>Ditrysia</taxon>
        <taxon>Noctuoidea</taxon>
        <taxon>Noctuidae</taxon>
        <taxon>Plusiinae</taxon>
        <taxon>Chrysodeixis</taxon>
    </lineage>
</organism>
<keyword evidence="3 6" id="KW-0812">Transmembrane</keyword>
<protein>
    <submittedName>
        <fullName evidence="7">Uncharacterized protein</fullName>
    </submittedName>
</protein>
<name>A0A9N8L327_CHRIL</name>
<dbReference type="GO" id="GO:0005783">
    <property type="term" value="C:endoplasmic reticulum"/>
    <property type="evidence" value="ECO:0007669"/>
    <property type="project" value="TreeGrafter"/>
</dbReference>
<evidence type="ECO:0000256" key="6">
    <source>
        <dbReference type="SAM" id="Phobius"/>
    </source>
</evidence>
<dbReference type="InterPro" id="IPR051645">
    <property type="entry name" value="PER33/POM33_regulator"/>
</dbReference>
<feature type="transmembrane region" description="Helical" evidence="6">
    <location>
        <begin position="101"/>
        <end position="126"/>
    </location>
</feature>
<keyword evidence="4 6" id="KW-1133">Transmembrane helix</keyword>
<keyword evidence="5 6" id="KW-0472">Membrane</keyword>
<dbReference type="PANTHER" id="PTHR12703:SF4">
    <property type="entry name" value="TRANSMEMBRANE PROTEIN 33"/>
    <property type="match status" value="1"/>
</dbReference>
<dbReference type="AlphaFoldDB" id="A0A9N8L327"/>
<dbReference type="Pfam" id="PF03661">
    <property type="entry name" value="TMEM33_Pom33"/>
    <property type="match status" value="1"/>
</dbReference>
<dbReference type="GO" id="GO:0061024">
    <property type="term" value="P:membrane organization"/>
    <property type="evidence" value="ECO:0007669"/>
    <property type="project" value="TreeGrafter"/>
</dbReference>
<evidence type="ECO:0000313" key="7">
    <source>
        <dbReference type="EMBL" id="CAD0203465.1"/>
    </source>
</evidence>
<dbReference type="Proteomes" id="UP001154114">
    <property type="component" value="Chromosome 19"/>
</dbReference>
<evidence type="ECO:0000256" key="2">
    <source>
        <dbReference type="ARBA" id="ARBA00007322"/>
    </source>
</evidence>
<evidence type="ECO:0000256" key="1">
    <source>
        <dbReference type="ARBA" id="ARBA00004141"/>
    </source>
</evidence>
<dbReference type="GO" id="GO:0016020">
    <property type="term" value="C:membrane"/>
    <property type="evidence" value="ECO:0007669"/>
    <property type="project" value="UniProtKB-SubCell"/>
</dbReference>
<accession>A0A9N8L327</accession>
<keyword evidence="8" id="KW-1185">Reference proteome</keyword>
<dbReference type="GO" id="GO:0071786">
    <property type="term" value="P:endoplasmic reticulum tubular network organization"/>
    <property type="evidence" value="ECO:0007669"/>
    <property type="project" value="TreeGrafter"/>
</dbReference>
<dbReference type="PANTHER" id="PTHR12703">
    <property type="entry name" value="TRANSMEMBRANE PROTEIN 33"/>
    <property type="match status" value="1"/>
</dbReference>
<reference evidence="7" key="1">
    <citation type="submission" date="2021-12" db="EMBL/GenBank/DDBJ databases">
        <authorList>
            <person name="King R."/>
        </authorList>
    </citation>
    <scope>NUCLEOTIDE SEQUENCE</scope>
</reference>
<dbReference type="InterPro" id="IPR005344">
    <property type="entry name" value="TMEM33/Pom33"/>
</dbReference>
<feature type="transmembrane region" description="Helical" evidence="6">
    <location>
        <begin position="172"/>
        <end position="197"/>
    </location>
</feature>
<feature type="transmembrane region" description="Helical" evidence="6">
    <location>
        <begin position="31"/>
        <end position="52"/>
    </location>
</feature>
<evidence type="ECO:0000256" key="4">
    <source>
        <dbReference type="ARBA" id="ARBA00022989"/>
    </source>
</evidence>
<proteinExistence type="inferred from homology"/>
<evidence type="ECO:0000256" key="3">
    <source>
        <dbReference type="ARBA" id="ARBA00022692"/>
    </source>
</evidence>
<dbReference type="EMBL" id="LR824022">
    <property type="protein sequence ID" value="CAD0203465.1"/>
    <property type="molecule type" value="Genomic_DNA"/>
</dbReference>
<dbReference type="OrthoDB" id="5581259at2759"/>
<evidence type="ECO:0000313" key="8">
    <source>
        <dbReference type="Proteomes" id="UP001154114"/>
    </source>
</evidence>
<comment type="subcellular location">
    <subcellularLocation>
        <location evidence="1">Membrane</location>
        <topology evidence="1">Multi-pass membrane protein</topology>
    </subcellularLocation>
</comment>
<evidence type="ECO:0000256" key="5">
    <source>
        <dbReference type="ARBA" id="ARBA00023136"/>
    </source>
</evidence>